<dbReference type="InterPro" id="IPR033788">
    <property type="entry name" value="VbhA-like"/>
</dbReference>
<dbReference type="RefSeq" id="WP_087301838.1">
    <property type="nucleotide sequence ID" value="NZ_CASBEY010000011.1"/>
</dbReference>
<dbReference type="AlphaFoldDB" id="A0A1Y4MPH1"/>
<comment type="caution">
    <text evidence="2">The sequence shown here is derived from an EMBL/GenBank/DDBJ whole genome shotgun (WGS) entry which is preliminary data.</text>
</comment>
<dbReference type="EMBL" id="NFKP01000015">
    <property type="protein sequence ID" value="OUP68722.1"/>
    <property type="molecule type" value="Genomic_DNA"/>
</dbReference>
<evidence type="ECO:0000259" key="1">
    <source>
        <dbReference type="Pfam" id="PF18495"/>
    </source>
</evidence>
<feature type="domain" description="Antitoxin VbhA" evidence="1">
    <location>
        <begin position="8"/>
        <end position="53"/>
    </location>
</feature>
<organism evidence="2 3">
    <name type="scientific">Anaerotruncus colihominis</name>
    <dbReference type="NCBI Taxonomy" id="169435"/>
    <lineage>
        <taxon>Bacteria</taxon>
        <taxon>Bacillati</taxon>
        <taxon>Bacillota</taxon>
        <taxon>Clostridia</taxon>
        <taxon>Eubacteriales</taxon>
        <taxon>Oscillospiraceae</taxon>
        <taxon>Anaerotruncus</taxon>
    </lineage>
</organism>
<gene>
    <name evidence="2" type="ORF">B5F11_12375</name>
</gene>
<dbReference type="Proteomes" id="UP000196386">
    <property type="component" value="Unassembled WGS sequence"/>
</dbReference>
<dbReference type="Pfam" id="PF18495">
    <property type="entry name" value="VbhA"/>
    <property type="match status" value="1"/>
</dbReference>
<protein>
    <recommendedName>
        <fullName evidence="1">Antitoxin VbhA domain-containing protein</fullName>
    </recommendedName>
</protein>
<accession>A0A1Y4MPH1</accession>
<dbReference type="Gene3D" id="1.10.8.1050">
    <property type="entry name" value="Antitoxin VbhA-like"/>
    <property type="match status" value="1"/>
</dbReference>
<proteinExistence type="predicted"/>
<sequence>MSPLEKKRIAAVKTADAINAIEGAPISSYARSLSMRWARGELTGEQMKQALLAYHRRIAAQERRSRV</sequence>
<dbReference type="CDD" id="cd11586">
    <property type="entry name" value="VbhA_like"/>
    <property type="match status" value="1"/>
</dbReference>
<evidence type="ECO:0000313" key="3">
    <source>
        <dbReference type="Proteomes" id="UP000196386"/>
    </source>
</evidence>
<name>A0A1Y4MPH1_9FIRM</name>
<reference evidence="3" key="1">
    <citation type="submission" date="2017-04" db="EMBL/GenBank/DDBJ databases">
        <title>Function of individual gut microbiota members based on whole genome sequencing of pure cultures obtained from chicken caecum.</title>
        <authorList>
            <person name="Medvecky M."/>
            <person name="Cejkova D."/>
            <person name="Polansky O."/>
            <person name="Karasova D."/>
            <person name="Kubasova T."/>
            <person name="Cizek A."/>
            <person name="Rychlik I."/>
        </authorList>
    </citation>
    <scope>NUCLEOTIDE SEQUENCE [LARGE SCALE GENOMIC DNA]</scope>
    <source>
        <strain evidence="3">An175</strain>
    </source>
</reference>
<evidence type="ECO:0000313" key="2">
    <source>
        <dbReference type="EMBL" id="OUP68722.1"/>
    </source>
</evidence>
<dbReference type="InterPro" id="IPR043038">
    <property type="entry name" value="VbhA_sf"/>
</dbReference>
<dbReference type="InterPro" id="IPR041535">
    <property type="entry name" value="VbhA"/>
</dbReference>